<evidence type="ECO:0000313" key="3">
    <source>
        <dbReference type="Proteomes" id="UP000023152"/>
    </source>
</evidence>
<evidence type="ECO:0000256" key="1">
    <source>
        <dbReference type="SAM" id="Coils"/>
    </source>
</evidence>
<reference evidence="2 3" key="1">
    <citation type="journal article" date="2013" name="Curr. Biol.">
        <title>The Genome of the Foraminiferan Reticulomyxa filosa.</title>
        <authorList>
            <person name="Glockner G."/>
            <person name="Hulsmann N."/>
            <person name="Schleicher M."/>
            <person name="Noegel A.A."/>
            <person name="Eichinger L."/>
            <person name="Gallinger C."/>
            <person name="Pawlowski J."/>
            <person name="Sierra R."/>
            <person name="Euteneuer U."/>
            <person name="Pillet L."/>
            <person name="Moustafa A."/>
            <person name="Platzer M."/>
            <person name="Groth M."/>
            <person name="Szafranski K."/>
            <person name="Schliwa M."/>
        </authorList>
    </citation>
    <scope>NUCLEOTIDE SEQUENCE [LARGE SCALE GENOMIC DNA]</scope>
</reference>
<dbReference type="EMBL" id="ASPP01029160">
    <property type="protein sequence ID" value="ETO04596.1"/>
    <property type="molecule type" value="Genomic_DNA"/>
</dbReference>
<feature type="coiled-coil region" evidence="1">
    <location>
        <begin position="83"/>
        <end position="117"/>
    </location>
</feature>
<sequence>MVLNDYETMFCLHQLNIFSNFSAKIKPKVDEYEELTLQFGTISLNCDSIENTLDRLKLEIVLQYEICKDIYAIRIDYWERGGRDKKEKLILQAKDSIETFENNRRDWIDRLDKWKKDCLSLRNKEPLQSSDQKPFIQLYKSEDVGMGKT</sequence>
<protein>
    <submittedName>
        <fullName evidence="2">Uncharacterized protein</fullName>
    </submittedName>
</protein>
<accession>X6LT85</accession>
<name>X6LT85_RETFI</name>
<organism evidence="2 3">
    <name type="scientific">Reticulomyxa filosa</name>
    <dbReference type="NCBI Taxonomy" id="46433"/>
    <lineage>
        <taxon>Eukaryota</taxon>
        <taxon>Sar</taxon>
        <taxon>Rhizaria</taxon>
        <taxon>Retaria</taxon>
        <taxon>Foraminifera</taxon>
        <taxon>Monothalamids</taxon>
        <taxon>Reticulomyxidae</taxon>
        <taxon>Reticulomyxa</taxon>
    </lineage>
</organism>
<keyword evidence="3" id="KW-1185">Reference proteome</keyword>
<gene>
    <name evidence="2" type="ORF">RFI_32801</name>
</gene>
<evidence type="ECO:0000313" key="2">
    <source>
        <dbReference type="EMBL" id="ETO04596.1"/>
    </source>
</evidence>
<proteinExistence type="predicted"/>
<dbReference type="Proteomes" id="UP000023152">
    <property type="component" value="Unassembled WGS sequence"/>
</dbReference>
<dbReference type="AlphaFoldDB" id="X6LT85"/>
<keyword evidence="1" id="KW-0175">Coiled coil</keyword>
<comment type="caution">
    <text evidence="2">The sequence shown here is derived from an EMBL/GenBank/DDBJ whole genome shotgun (WGS) entry which is preliminary data.</text>
</comment>